<evidence type="ECO:0000259" key="3">
    <source>
        <dbReference type="PROSITE" id="PS51371"/>
    </source>
</evidence>
<proteinExistence type="predicted"/>
<dbReference type="EMBL" id="DVOS01000064">
    <property type="protein sequence ID" value="HIV23837.1"/>
    <property type="molecule type" value="Genomic_DNA"/>
</dbReference>
<accession>A0A9D1P0K5</accession>
<evidence type="ECO:0000313" key="4">
    <source>
        <dbReference type="EMBL" id="HIV23837.1"/>
    </source>
</evidence>
<dbReference type="InterPro" id="IPR046342">
    <property type="entry name" value="CBS_dom_sf"/>
</dbReference>
<gene>
    <name evidence="4" type="ORF">IAC80_07825</name>
</gene>
<evidence type="ECO:0000256" key="1">
    <source>
        <dbReference type="ARBA" id="ARBA00023122"/>
    </source>
</evidence>
<dbReference type="CDD" id="cd09834">
    <property type="entry name" value="CBS_pair_bac"/>
    <property type="match status" value="1"/>
</dbReference>
<dbReference type="SMART" id="SM00116">
    <property type="entry name" value="CBS"/>
    <property type="match status" value="2"/>
</dbReference>
<reference evidence="4" key="1">
    <citation type="submission" date="2020-10" db="EMBL/GenBank/DDBJ databases">
        <authorList>
            <person name="Gilroy R."/>
        </authorList>
    </citation>
    <scope>NUCLEOTIDE SEQUENCE</scope>
    <source>
        <strain evidence="4">ChiBcec6-7307</strain>
    </source>
</reference>
<dbReference type="InterPro" id="IPR000644">
    <property type="entry name" value="CBS_dom"/>
</dbReference>
<keyword evidence="1 2" id="KW-0129">CBS domain</keyword>
<dbReference type="Gene3D" id="3.10.580.10">
    <property type="entry name" value="CBS-domain"/>
    <property type="match status" value="1"/>
</dbReference>
<comment type="caution">
    <text evidence="4">The sequence shown here is derived from an EMBL/GenBank/DDBJ whole genome shotgun (WGS) entry which is preliminary data.</text>
</comment>
<dbReference type="Proteomes" id="UP000886889">
    <property type="component" value="Unassembled WGS sequence"/>
</dbReference>
<dbReference type="SUPFAM" id="SSF54631">
    <property type="entry name" value="CBS-domain pair"/>
    <property type="match status" value="1"/>
</dbReference>
<protein>
    <submittedName>
        <fullName evidence="4">CBS domain-containing protein</fullName>
    </submittedName>
</protein>
<dbReference type="PROSITE" id="PS51371">
    <property type="entry name" value="CBS"/>
    <property type="match status" value="2"/>
</dbReference>
<dbReference type="PANTHER" id="PTHR43080">
    <property type="entry name" value="CBS DOMAIN-CONTAINING PROTEIN CBSX3, MITOCHONDRIAL"/>
    <property type="match status" value="1"/>
</dbReference>
<reference evidence="4" key="2">
    <citation type="journal article" date="2021" name="PeerJ">
        <title>Extensive microbial diversity within the chicken gut microbiome revealed by metagenomics and culture.</title>
        <authorList>
            <person name="Gilroy R."/>
            <person name="Ravi A."/>
            <person name="Getino M."/>
            <person name="Pursley I."/>
            <person name="Horton D.L."/>
            <person name="Alikhan N.F."/>
            <person name="Baker D."/>
            <person name="Gharbi K."/>
            <person name="Hall N."/>
            <person name="Watson M."/>
            <person name="Adriaenssens E.M."/>
            <person name="Foster-Nyarko E."/>
            <person name="Jarju S."/>
            <person name="Secka A."/>
            <person name="Antonio M."/>
            <person name="Oren A."/>
            <person name="Chaudhuri R.R."/>
            <person name="La Ragione R."/>
            <person name="Hildebrand F."/>
            <person name="Pallen M.J."/>
        </authorList>
    </citation>
    <scope>NUCLEOTIDE SEQUENCE</scope>
    <source>
        <strain evidence="4">ChiBcec6-7307</strain>
    </source>
</reference>
<evidence type="ECO:0000313" key="5">
    <source>
        <dbReference type="Proteomes" id="UP000886889"/>
    </source>
</evidence>
<feature type="domain" description="CBS" evidence="3">
    <location>
        <begin position="74"/>
        <end position="135"/>
    </location>
</feature>
<evidence type="ECO:0000256" key="2">
    <source>
        <dbReference type="PROSITE-ProRule" id="PRU00703"/>
    </source>
</evidence>
<dbReference type="AlphaFoldDB" id="A0A9D1P0K5"/>
<organism evidence="4 5">
    <name type="scientific">Candidatus Merdiplasma excrementigallinarum</name>
    <dbReference type="NCBI Taxonomy" id="2840864"/>
    <lineage>
        <taxon>Bacteria</taxon>
        <taxon>Bacillati</taxon>
        <taxon>Bacillota</taxon>
        <taxon>Clostridia</taxon>
        <taxon>Lachnospirales</taxon>
        <taxon>Lachnospiraceae</taxon>
        <taxon>Lachnospiraceae incertae sedis</taxon>
        <taxon>Candidatus Merdiplasma</taxon>
    </lineage>
</organism>
<dbReference type="Pfam" id="PF00571">
    <property type="entry name" value="CBS"/>
    <property type="match status" value="2"/>
</dbReference>
<name>A0A9D1P0K5_9FIRM</name>
<dbReference type="InterPro" id="IPR051257">
    <property type="entry name" value="Diverse_CBS-Domain"/>
</dbReference>
<dbReference type="PANTHER" id="PTHR43080:SF26">
    <property type="entry name" value="REGULATORY PROTEIN"/>
    <property type="match status" value="1"/>
</dbReference>
<feature type="domain" description="CBS" evidence="3">
    <location>
        <begin position="7"/>
        <end position="66"/>
    </location>
</feature>
<sequence length="135" mass="15898">MNILFYLVPKNDLVYVYDDYTVRQAMEKLENHRYTSVPVINRKGMYVGSLSEGDILWDLKGRELKELRETEEILVRQVKRCRDNEPVNINCDMEDLIMTAMNQNFIPVVDDNGTFIGIVTRRSIISYCMEQLRKV</sequence>